<dbReference type="EMBL" id="JAANBB010000220">
    <property type="protein sequence ID" value="KAF7546249.1"/>
    <property type="molecule type" value="Genomic_DNA"/>
</dbReference>
<evidence type="ECO:0000313" key="2">
    <source>
        <dbReference type="Proteomes" id="UP000722485"/>
    </source>
</evidence>
<comment type="caution">
    <text evidence="1">The sequence shown here is derived from an EMBL/GenBank/DDBJ whole genome shotgun (WGS) entry which is preliminary data.</text>
</comment>
<name>A0A9P5LD29_9HYPO</name>
<dbReference type="AlphaFoldDB" id="A0A9P5LD29"/>
<dbReference type="OrthoDB" id="5226580at2759"/>
<dbReference type="Proteomes" id="UP000722485">
    <property type="component" value="Unassembled WGS sequence"/>
</dbReference>
<proteinExistence type="predicted"/>
<accession>A0A9P5LD29</accession>
<evidence type="ECO:0000313" key="1">
    <source>
        <dbReference type="EMBL" id="KAF7546249.1"/>
    </source>
</evidence>
<gene>
    <name evidence="1" type="ORF">G7Z17_g8573</name>
</gene>
<protein>
    <submittedName>
        <fullName evidence="1">Uncharacterized protein</fullName>
    </submittedName>
</protein>
<reference evidence="1" key="1">
    <citation type="submission" date="2020-03" db="EMBL/GenBank/DDBJ databases">
        <title>Draft Genome Sequence of Cylindrodendrum hubeiense.</title>
        <authorList>
            <person name="Buettner E."/>
            <person name="Kellner H."/>
        </authorList>
    </citation>
    <scope>NUCLEOTIDE SEQUENCE</scope>
    <source>
        <strain evidence="1">IHI 201604</strain>
    </source>
</reference>
<keyword evidence="2" id="KW-1185">Reference proteome</keyword>
<organism evidence="1 2">
    <name type="scientific">Cylindrodendrum hubeiense</name>
    <dbReference type="NCBI Taxonomy" id="595255"/>
    <lineage>
        <taxon>Eukaryota</taxon>
        <taxon>Fungi</taxon>
        <taxon>Dikarya</taxon>
        <taxon>Ascomycota</taxon>
        <taxon>Pezizomycotina</taxon>
        <taxon>Sordariomycetes</taxon>
        <taxon>Hypocreomycetidae</taxon>
        <taxon>Hypocreales</taxon>
        <taxon>Nectriaceae</taxon>
        <taxon>Cylindrodendrum</taxon>
    </lineage>
</organism>
<sequence length="237" mass="25967">MVKISKVIDDVAAIDFSRMYELDTCGSPKAPPMLHVKALLLNLEAVQNSLGPELSKNNHPTKLPGFIEFGRTECLHACVHAIKQGLDNWFTFTPEEVFGMPLPLMLQFGHYTHVLYRLAMREDPAWDRATVRNAVDLIQTLERGAEVLCSVSNVVGLQGDGSDFFSKCATTLRSAIPVWRRAFEESSAAMATEPGAQNGLGLGTVAGAGAPENLVPMDFSVDPWFSDVFSSWETYSA</sequence>